<evidence type="ECO:0000313" key="4">
    <source>
        <dbReference type="Proteomes" id="UP000605201"/>
    </source>
</evidence>
<reference evidence="3 4" key="1">
    <citation type="submission" date="2020-08" db="EMBL/GenBank/DDBJ databases">
        <title>Bridging the membrane lipid divide: bacteria of the FCB group superphylum have the potential to synthesize archaeal ether lipids.</title>
        <authorList>
            <person name="Villanueva L."/>
            <person name="Von Meijenfeldt F.A.B."/>
            <person name="Westbye A.B."/>
            <person name="Yadav S."/>
            <person name="Hopmans E.C."/>
            <person name="Dutilh B.E."/>
            <person name="Sinninghe Damste J.S."/>
        </authorList>
    </citation>
    <scope>NUCLEOTIDE SEQUENCE [LARGE SCALE GENOMIC DNA]</scope>
    <source>
        <strain evidence="3">NIOZ-UU17</strain>
    </source>
</reference>
<sequence length="230" mass="25867">MDVACDKCPAKFKIPDEKIPKGQAFAVTCPKCQNKISIDARADAPPPPKETPAPAAEPEPAKEKTLLDEVDADAYDAEAKPFDFLEEGAETALLCEPDQTVRSKIRKALDNLGYHTTEPDSAREVLKQMRFHVFDMVVINELFDTSNPDLNNVLKYLDQLPMVTRRNIFVALVTDRFRTNDNMAAFNKSVNLVINQKNIDDCEKILKRAVADNTAFYRVFKETLIKFGKA</sequence>
<name>A0A8J6P0K2_9BACT</name>
<dbReference type="NCBIfam" id="TIGR02098">
    <property type="entry name" value="MJ0042_CXXC"/>
    <property type="match status" value="1"/>
</dbReference>
<dbReference type="Pfam" id="PF13717">
    <property type="entry name" value="Zn_ribbon_4"/>
    <property type="match status" value="1"/>
</dbReference>
<accession>A0A8J6P0K2</accession>
<evidence type="ECO:0000259" key="2">
    <source>
        <dbReference type="Pfam" id="PF13717"/>
    </source>
</evidence>
<evidence type="ECO:0000313" key="3">
    <source>
        <dbReference type="EMBL" id="MBC8433494.1"/>
    </source>
</evidence>
<dbReference type="SUPFAM" id="SSF52172">
    <property type="entry name" value="CheY-like"/>
    <property type="match status" value="1"/>
</dbReference>
<feature type="region of interest" description="Disordered" evidence="1">
    <location>
        <begin position="38"/>
        <end position="62"/>
    </location>
</feature>
<feature type="domain" description="Zinc finger/thioredoxin putative" evidence="2">
    <location>
        <begin position="1"/>
        <end position="36"/>
    </location>
</feature>
<dbReference type="Proteomes" id="UP000605201">
    <property type="component" value="Unassembled WGS sequence"/>
</dbReference>
<gene>
    <name evidence="3" type="ORF">H8D96_16420</name>
</gene>
<dbReference type="InterPro" id="IPR011006">
    <property type="entry name" value="CheY-like_superfamily"/>
</dbReference>
<proteinExistence type="predicted"/>
<dbReference type="Gene3D" id="3.40.50.2300">
    <property type="match status" value="1"/>
</dbReference>
<evidence type="ECO:0000256" key="1">
    <source>
        <dbReference type="SAM" id="MobiDB-lite"/>
    </source>
</evidence>
<dbReference type="AlphaFoldDB" id="A0A8J6P0K2"/>
<comment type="caution">
    <text evidence="3">The sequence shown here is derived from an EMBL/GenBank/DDBJ whole genome shotgun (WGS) entry which is preliminary data.</text>
</comment>
<dbReference type="EMBL" id="JACNIG010000304">
    <property type="protein sequence ID" value="MBC8433494.1"/>
    <property type="molecule type" value="Genomic_DNA"/>
</dbReference>
<organism evidence="3 4">
    <name type="scientific">Candidatus Desulfatibia vada</name>
    <dbReference type="NCBI Taxonomy" id="2841696"/>
    <lineage>
        <taxon>Bacteria</taxon>
        <taxon>Pseudomonadati</taxon>
        <taxon>Thermodesulfobacteriota</taxon>
        <taxon>Desulfobacteria</taxon>
        <taxon>Desulfobacterales</taxon>
        <taxon>Desulfobacterales incertae sedis</taxon>
        <taxon>Candidatus Desulfatibia</taxon>
    </lineage>
</organism>
<protein>
    <submittedName>
        <fullName evidence="3">Zinc-ribbon domain-containing protein</fullName>
    </submittedName>
</protein>
<dbReference type="InterPro" id="IPR011723">
    <property type="entry name" value="Znf/thioredoxin_put"/>
</dbReference>
<feature type="compositionally biased region" description="Pro residues" evidence="1">
    <location>
        <begin position="44"/>
        <end position="57"/>
    </location>
</feature>